<proteinExistence type="predicted"/>
<dbReference type="Proteomes" id="UP001597418">
    <property type="component" value="Unassembled WGS sequence"/>
</dbReference>
<dbReference type="EMBL" id="JBHUMB010000014">
    <property type="protein sequence ID" value="MFD2744361.1"/>
    <property type="molecule type" value="Genomic_DNA"/>
</dbReference>
<keyword evidence="3" id="KW-1185">Reference proteome</keyword>
<organism evidence="2 3">
    <name type="scientific">Sphingobacterium populi</name>
    <dbReference type="NCBI Taxonomy" id="1812824"/>
    <lineage>
        <taxon>Bacteria</taxon>
        <taxon>Pseudomonadati</taxon>
        <taxon>Bacteroidota</taxon>
        <taxon>Sphingobacteriia</taxon>
        <taxon>Sphingobacteriales</taxon>
        <taxon>Sphingobacteriaceae</taxon>
        <taxon>Sphingobacterium</taxon>
    </lineage>
</organism>
<dbReference type="Gene3D" id="2.30.30.40">
    <property type="entry name" value="SH3 Domains"/>
    <property type="match status" value="1"/>
</dbReference>
<accession>A0ABW5UEM1</accession>
<evidence type="ECO:0000313" key="3">
    <source>
        <dbReference type="Proteomes" id="UP001597418"/>
    </source>
</evidence>
<dbReference type="Pfam" id="PF08239">
    <property type="entry name" value="SH3_3"/>
    <property type="match status" value="1"/>
</dbReference>
<name>A0ABW5UEM1_9SPHI</name>
<dbReference type="InterPro" id="IPR003646">
    <property type="entry name" value="SH3-like_bac-type"/>
</dbReference>
<feature type="domain" description="SH3b" evidence="1">
    <location>
        <begin position="87"/>
        <end position="138"/>
    </location>
</feature>
<protein>
    <submittedName>
        <fullName evidence="2">SH3 domain-containing protein</fullName>
    </submittedName>
</protein>
<dbReference type="RefSeq" id="WP_066751592.1">
    <property type="nucleotide sequence ID" value="NZ_JBHUMB010000014.1"/>
</dbReference>
<gene>
    <name evidence="2" type="ORF">ACFSQ6_13265</name>
</gene>
<evidence type="ECO:0000259" key="1">
    <source>
        <dbReference type="Pfam" id="PF08239"/>
    </source>
</evidence>
<comment type="caution">
    <text evidence="2">The sequence shown here is derived from an EMBL/GenBank/DDBJ whole genome shotgun (WGS) entry which is preliminary data.</text>
</comment>
<reference evidence="3" key="1">
    <citation type="journal article" date="2019" name="Int. J. Syst. Evol. Microbiol.">
        <title>The Global Catalogue of Microorganisms (GCM) 10K type strain sequencing project: providing services to taxonomists for standard genome sequencing and annotation.</title>
        <authorList>
            <consortium name="The Broad Institute Genomics Platform"/>
            <consortium name="The Broad Institute Genome Sequencing Center for Infectious Disease"/>
            <person name="Wu L."/>
            <person name="Ma J."/>
        </authorList>
    </citation>
    <scope>NUCLEOTIDE SEQUENCE [LARGE SCALE GENOMIC DNA]</scope>
    <source>
        <strain evidence="3">KCTC 42247</strain>
    </source>
</reference>
<sequence>MTLTSKYTALIDLVHSLQIDPLDIKEGDSHLRISGVAPSVDAKNKVWDLYNRIDPNYLSEDLSLELTVRNSDSLNEASVNCVDEPFVAVRLGPGVNQAVVAELAHGDRVQILGLTNQNWCLIKVNEQIEGYCYIDYLSL</sequence>
<evidence type="ECO:0000313" key="2">
    <source>
        <dbReference type="EMBL" id="MFD2744361.1"/>
    </source>
</evidence>